<dbReference type="Pfam" id="PF18480">
    <property type="entry name" value="DUF5615"/>
    <property type="match status" value="1"/>
</dbReference>
<dbReference type="EMBL" id="RIAR02000001">
    <property type="protein sequence ID" value="NSL88603.1"/>
    <property type="molecule type" value="Genomic_DNA"/>
</dbReference>
<evidence type="ECO:0000313" key="3">
    <source>
        <dbReference type="Proteomes" id="UP000281028"/>
    </source>
</evidence>
<dbReference type="Proteomes" id="UP000281028">
    <property type="component" value="Unassembled WGS sequence"/>
</dbReference>
<accession>A0A3S1CZU6</accession>
<dbReference type="AlphaFoldDB" id="A0A3S1CZU6"/>
<dbReference type="OrthoDB" id="9806751at2"/>
<protein>
    <submittedName>
        <fullName evidence="2">DUF5615 family PIN-like protein</fullName>
    </submittedName>
</protein>
<name>A0A3S1CZU6_9BACT</name>
<evidence type="ECO:0000313" key="2">
    <source>
        <dbReference type="EMBL" id="NSL88603.1"/>
    </source>
</evidence>
<sequence length="114" mass="13553">MILADENIHTYIIKSLREAGFEVTSITELNKGIKDEEVIEWALKNDYLLLTEDKDFGEWVFAHHIKDLSVLFLRYAFYEYKEITQSVIYLLTTQELQRPVFVTLTPKKIRIRQL</sequence>
<organism evidence="2 3">
    <name type="scientific">Chitinophaga solisilvae</name>
    <dbReference type="NCBI Taxonomy" id="1233460"/>
    <lineage>
        <taxon>Bacteria</taxon>
        <taxon>Pseudomonadati</taxon>
        <taxon>Bacteroidota</taxon>
        <taxon>Chitinophagia</taxon>
        <taxon>Chitinophagales</taxon>
        <taxon>Chitinophagaceae</taxon>
        <taxon>Chitinophaga</taxon>
    </lineage>
</organism>
<evidence type="ECO:0000259" key="1">
    <source>
        <dbReference type="Pfam" id="PF18480"/>
    </source>
</evidence>
<reference evidence="2" key="1">
    <citation type="submission" date="2020-05" db="EMBL/GenBank/DDBJ databases">
        <title>Chitinophaga laudate sp. nov., isolated from a tropical peat swamp.</title>
        <authorList>
            <person name="Goh C.B.S."/>
            <person name="Lee M.S."/>
            <person name="Parimannan S."/>
            <person name="Pasbakhsh P."/>
            <person name="Yule C.M."/>
            <person name="Rajandas H."/>
            <person name="Loke S."/>
            <person name="Croft L."/>
            <person name="Tan J.B.L."/>
        </authorList>
    </citation>
    <scope>NUCLEOTIDE SEQUENCE</scope>
    <source>
        <strain evidence="2">Mgbs1</strain>
    </source>
</reference>
<feature type="domain" description="DUF5615" evidence="1">
    <location>
        <begin position="2"/>
        <end position="103"/>
    </location>
</feature>
<comment type="caution">
    <text evidence="2">The sequence shown here is derived from an EMBL/GenBank/DDBJ whole genome shotgun (WGS) entry which is preliminary data.</text>
</comment>
<proteinExistence type="predicted"/>
<keyword evidence="3" id="KW-1185">Reference proteome</keyword>
<gene>
    <name evidence="2" type="ORF">ECE50_017310</name>
</gene>
<dbReference type="InterPro" id="IPR041049">
    <property type="entry name" value="DUF5615"/>
</dbReference>